<dbReference type="SUPFAM" id="SSF89796">
    <property type="entry name" value="CoA-transferase family III (CaiB/BaiF)"/>
    <property type="match status" value="1"/>
</dbReference>
<dbReference type="GO" id="GO:0003824">
    <property type="term" value="F:catalytic activity"/>
    <property type="evidence" value="ECO:0007669"/>
    <property type="project" value="InterPro"/>
</dbReference>
<dbReference type="InterPro" id="IPR050509">
    <property type="entry name" value="CoA-transferase_III"/>
</dbReference>
<dbReference type="InterPro" id="IPR003673">
    <property type="entry name" value="CoA-Trfase_fam_III"/>
</dbReference>
<dbReference type="RefSeq" id="WP_090104539.1">
    <property type="nucleotide sequence ID" value="NZ_FNIX01000026.1"/>
</dbReference>
<protein>
    <submittedName>
        <fullName evidence="1">Alpha-methylacyl-CoA racemase</fullName>
    </submittedName>
</protein>
<accession>A0A1H0WYU4</accession>
<evidence type="ECO:0000313" key="2">
    <source>
        <dbReference type="Proteomes" id="UP000199691"/>
    </source>
</evidence>
<dbReference type="PANTHER" id="PTHR48228">
    <property type="entry name" value="SUCCINYL-COA--D-CITRAMALATE COA-TRANSFERASE"/>
    <property type="match status" value="1"/>
</dbReference>
<dbReference type="EMBL" id="FNIX01000026">
    <property type="protein sequence ID" value="SDP95790.1"/>
    <property type="molecule type" value="Genomic_DNA"/>
</dbReference>
<dbReference type="Gene3D" id="3.30.1540.10">
    <property type="entry name" value="formyl-coa transferase, domain 3"/>
    <property type="match status" value="1"/>
</dbReference>
<dbReference type="STRING" id="641025.SAMN05421507_1263"/>
<dbReference type="Gene3D" id="3.40.50.10540">
    <property type="entry name" value="Crotonobetainyl-coa:carnitine coa-transferase, domain 1"/>
    <property type="match status" value="1"/>
</dbReference>
<dbReference type="InterPro" id="IPR044855">
    <property type="entry name" value="CoA-Trfase_III_dom3_sf"/>
</dbReference>
<keyword evidence="2" id="KW-1185">Reference proteome</keyword>
<proteinExistence type="predicted"/>
<evidence type="ECO:0000313" key="1">
    <source>
        <dbReference type="EMBL" id="SDP95790.1"/>
    </source>
</evidence>
<dbReference type="AlphaFoldDB" id="A0A1H0WYU4"/>
<dbReference type="InterPro" id="IPR023606">
    <property type="entry name" value="CoA-Trfase_III_dom_1_sf"/>
</dbReference>
<organism evidence="1 2">
    <name type="scientific">Lentzea jiangxiensis</name>
    <dbReference type="NCBI Taxonomy" id="641025"/>
    <lineage>
        <taxon>Bacteria</taxon>
        <taxon>Bacillati</taxon>
        <taxon>Actinomycetota</taxon>
        <taxon>Actinomycetes</taxon>
        <taxon>Pseudonocardiales</taxon>
        <taxon>Pseudonocardiaceae</taxon>
        <taxon>Lentzea</taxon>
    </lineage>
</organism>
<dbReference type="Pfam" id="PF02515">
    <property type="entry name" value="CoA_transf_3"/>
    <property type="match status" value="1"/>
</dbReference>
<dbReference type="PANTHER" id="PTHR48228:SF5">
    <property type="entry name" value="ALPHA-METHYLACYL-COA RACEMASE"/>
    <property type="match status" value="1"/>
</dbReference>
<dbReference type="OrthoDB" id="9797653at2"/>
<dbReference type="Proteomes" id="UP000199691">
    <property type="component" value="Unassembled WGS sequence"/>
</dbReference>
<gene>
    <name evidence="1" type="ORF">SAMN05421507_1263</name>
</gene>
<name>A0A1H0WYU4_9PSEU</name>
<reference evidence="2" key="1">
    <citation type="submission" date="2016-10" db="EMBL/GenBank/DDBJ databases">
        <authorList>
            <person name="Varghese N."/>
            <person name="Submissions S."/>
        </authorList>
    </citation>
    <scope>NUCLEOTIDE SEQUENCE [LARGE SCALE GENOMIC DNA]</scope>
    <source>
        <strain evidence="2">CGMCC 4.6609</strain>
    </source>
</reference>
<sequence length="369" mass="38553">MPGPLEGVRVLEIGGSVAAAFAATVLADLGADVLRIDRAAQVPDAPVEPLPDPLARGRRSVAVDLKHGDGPAVVLDLVARADVLVEGGRPGSAEKLGIGPEVCLQRNPELVYGRVTGWGQDGPLARRAGHDITFLGVTGALSVPGQAPATPPPYYLSSFAGGALQLVIGIQAALLERARSGQGQVIDAAMVEGTALLSVMVDQWRNTPGRVTVVDAPFYTTYECADGRFLSVGAVEPHFYRELLEKLDLGDLDLPGQYDESGWPLLTAKIGEAFLSRDSAEWEKVFADSDACVAPVLAPAEVADHPHLRARGAFVDVGGQQQPAPAPRFSRSGSVVPAPAPSYAGQHTASALRDWGVDGWTDSGAVRGV</sequence>